<keyword evidence="1" id="KW-0472">Membrane</keyword>
<reference evidence="2 3" key="1">
    <citation type="journal article" date="2016" name="Nat. Commun.">
        <title>Thousands of microbial genomes shed light on interconnected biogeochemical processes in an aquifer system.</title>
        <authorList>
            <person name="Anantharaman K."/>
            <person name="Brown C.T."/>
            <person name="Hug L.A."/>
            <person name="Sharon I."/>
            <person name="Castelle C.J."/>
            <person name="Probst A.J."/>
            <person name="Thomas B.C."/>
            <person name="Singh A."/>
            <person name="Wilkins M.J."/>
            <person name="Karaoz U."/>
            <person name="Brodie E.L."/>
            <person name="Williams K.H."/>
            <person name="Hubbard S.S."/>
            <person name="Banfield J.F."/>
        </authorList>
    </citation>
    <scope>NUCLEOTIDE SEQUENCE [LARGE SCALE GENOMIC DNA]</scope>
</reference>
<feature type="transmembrane region" description="Helical" evidence="1">
    <location>
        <begin position="6"/>
        <end position="29"/>
    </location>
</feature>
<dbReference type="STRING" id="1797714.A3D04_04725"/>
<keyword evidence="1" id="KW-1133">Transmembrane helix</keyword>
<dbReference type="EMBL" id="MFBD01000046">
    <property type="protein sequence ID" value="OGD87558.1"/>
    <property type="molecule type" value="Genomic_DNA"/>
</dbReference>
<comment type="caution">
    <text evidence="2">The sequence shown here is derived from an EMBL/GenBank/DDBJ whole genome shotgun (WGS) entry which is preliminary data.</text>
</comment>
<organism evidence="2 3">
    <name type="scientific">Candidatus Curtissbacteria bacterium RIFCSPHIGHO2_02_FULL_40_16b</name>
    <dbReference type="NCBI Taxonomy" id="1797714"/>
    <lineage>
        <taxon>Bacteria</taxon>
        <taxon>Candidatus Curtissiibacteriota</taxon>
    </lineage>
</organism>
<accession>A0A1F5G6S2</accession>
<dbReference type="AlphaFoldDB" id="A0A1F5G6S2"/>
<gene>
    <name evidence="2" type="ORF">A3D04_04725</name>
</gene>
<name>A0A1F5G6S2_9BACT</name>
<dbReference type="Proteomes" id="UP000177369">
    <property type="component" value="Unassembled WGS sequence"/>
</dbReference>
<evidence type="ECO:0000313" key="3">
    <source>
        <dbReference type="Proteomes" id="UP000177369"/>
    </source>
</evidence>
<sequence>MLQFVNKIFLGALIVVIVVLAGTLGYFIFQNQKLVKTIQNASPATQTAKIETQANQAESPTSQTQKPLTLKEVQDQVTASLNSANYQALGTFMNASVQFILMSTECCGQITKQEALDQMSYIDGGQPFNFDQNNQLIKNVKTKNFRLANTFVGISQNGEQLAAFKFDQDNKISSIELAISHKLYDL</sequence>
<evidence type="ECO:0000256" key="1">
    <source>
        <dbReference type="SAM" id="Phobius"/>
    </source>
</evidence>
<evidence type="ECO:0000313" key="2">
    <source>
        <dbReference type="EMBL" id="OGD87558.1"/>
    </source>
</evidence>
<proteinExistence type="predicted"/>
<protein>
    <submittedName>
        <fullName evidence="2">Uncharacterized protein</fullName>
    </submittedName>
</protein>
<keyword evidence="1" id="KW-0812">Transmembrane</keyword>